<name>A0A9P8TB14_WICPI</name>
<dbReference type="EMBL" id="JAEUBG010005724">
    <property type="protein sequence ID" value="KAH3672978.1"/>
    <property type="molecule type" value="Genomic_DNA"/>
</dbReference>
<dbReference type="AlphaFoldDB" id="A0A9P8TB14"/>
<sequence length="73" mass="8299">MMDLDCVDLQWLMDFKINLLTDFIGINPVFRTSRSVSCETLFISWINSNDSQTDLTPFGSTTPALLTPSSHNW</sequence>
<reference evidence="1" key="2">
    <citation type="submission" date="2021-01" db="EMBL/GenBank/DDBJ databases">
        <authorList>
            <person name="Schikora-Tamarit M.A."/>
        </authorList>
    </citation>
    <scope>NUCLEOTIDE SEQUENCE</scope>
    <source>
        <strain evidence="1">CBS2887</strain>
    </source>
</reference>
<gene>
    <name evidence="1" type="ORF">WICPIJ_009950</name>
</gene>
<evidence type="ECO:0000313" key="1">
    <source>
        <dbReference type="EMBL" id="KAH3672978.1"/>
    </source>
</evidence>
<comment type="caution">
    <text evidence="1">The sequence shown here is derived from an EMBL/GenBank/DDBJ whole genome shotgun (WGS) entry which is preliminary data.</text>
</comment>
<evidence type="ECO:0000313" key="2">
    <source>
        <dbReference type="Proteomes" id="UP000774326"/>
    </source>
</evidence>
<keyword evidence="2" id="KW-1185">Reference proteome</keyword>
<organism evidence="1 2">
    <name type="scientific">Wickerhamomyces pijperi</name>
    <name type="common">Yeast</name>
    <name type="synonym">Pichia pijperi</name>
    <dbReference type="NCBI Taxonomy" id="599730"/>
    <lineage>
        <taxon>Eukaryota</taxon>
        <taxon>Fungi</taxon>
        <taxon>Dikarya</taxon>
        <taxon>Ascomycota</taxon>
        <taxon>Saccharomycotina</taxon>
        <taxon>Saccharomycetes</taxon>
        <taxon>Phaffomycetales</taxon>
        <taxon>Wickerhamomycetaceae</taxon>
        <taxon>Wickerhamomyces</taxon>
    </lineage>
</organism>
<reference evidence="1" key="1">
    <citation type="journal article" date="2021" name="Open Biol.">
        <title>Shared evolutionary footprints suggest mitochondrial oxidative damage underlies multiple complex I losses in fungi.</title>
        <authorList>
            <person name="Schikora-Tamarit M.A."/>
            <person name="Marcet-Houben M."/>
            <person name="Nosek J."/>
            <person name="Gabaldon T."/>
        </authorList>
    </citation>
    <scope>NUCLEOTIDE SEQUENCE</scope>
    <source>
        <strain evidence="1">CBS2887</strain>
    </source>
</reference>
<protein>
    <submittedName>
        <fullName evidence="1">Uncharacterized protein</fullName>
    </submittedName>
</protein>
<accession>A0A9P8TB14</accession>
<dbReference type="Proteomes" id="UP000774326">
    <property type="component" value="Unassembled WGS sequence"/>
</dbReference>
<proteinExistence type="predicted"/>